<protein>
    <recommendedName>
        <fullName evidence="6">SET domain-containing protein</fullName>
    </recommendedName>
</protein>
<evidence type="ECO:0000256" key="1">
    <source>
        <dbReference type="ARBA" id="ARBA00004286"/>
    </source>
</evidence>
<dbReference type="Pfam" id="PF05033">
    <property type="entry name" value="Pre-SET"/>
    <property type="match status" value="1"/>
</dbReference>
<proteinExistence type="predicted"/>
<evidence type="ECO:0000256" key="4">
    <source>
        <dbReference type="ARBA" id="ARBA00022691"/>
    </source>
</evidence>
<keyword evidence="4" id="KW-0949">S-adenosyl-L-methionine</keyword>
<evidence type="ECO:0000256" key="2">
    <source>
        <dbReference type="ARBA" id="ARBA00022454"/>
    </source>
</evidence>
<gene>
    <name evidence="7" type="primary">RvY_06712-1</name>
    <name evidence="7" type="synonym">RvY_06712.1</name>
    <name evidence="7" type="ORF">RvY_06712</name>
</gene>
<dbReference type="GO" id="GO:0005694">
    <property type="term" value="C:chromosome"/>
    <property type="evidence" value="ECO:0007669"/>
    <property type="project" value="UniProtKB-SubCell"/>
</dbReference>
<feature type="domain" description="SET" evidence="6">
    <location>
        <begin position="288"/>
        <end position="405"/>
    </location>
</feature>
<dbReference type="GO" id="GO:0008270">
    <property type="term" value="F:zinc ion binding"/>
    <property type="evidence" value="ECO:0007669"/>
    <property type="project" value="InterPro"/>
</dbReference>
<dbReference type="Pfam" id="PF00856">
    <property type="entry name" value="SET"/>
    <property type="match status" value="1"/>
</dbReference>
<dbReference type="PROSITE" id="PS50280">
    <property type="entry name" value="SET"/>
    <property type="match status" value="1"/>
</dbReference>
<evidence type="ECO:0000313" key="8">
    <source>
        <dbReference type="Proteomes" id="UP000186922"/>
    </source>
</evidence>
<feature type="compositionally biased region" description="Low complexity" evidence="5">
    <location>
        <begin position="474"/>
        <end position="493"/>
    </location>
</feature>
<evidence type="ECO:0000259" key="6">
    <source>
        <dbReference type="PROSITE" id="PS50280"/>
    </source>
</evidence>
<dbReference type="SUPFAM" id="SSF82199">
    <property type="entry name" value="SET domain"/>
    <property type="match status" value="1"/>
</dbReference>
<keyword evidence="3" id="KW-0489">Methyltransferase</keyword>
<dbReference type="GO" id="GO:0005634">
    <property type="term" value="C:nucleus"/>
    <property type="evidence" value="ECO:0007669"/>
    <property type="project" value="InterPro"/>
</dbReference>
<keyword evidence="3" id="KW-0808">Transferase</keyword>
<feature type="region of interest" description="Disordered" evidence="5">
    <location>
        <begin position="437"/>
        <end position="493"/>
    </location>
</feature>
<accession>A0A1D1V870</accession>
<evidence type="ECO:0000313" key="7">
    <source>
        <dbReference type="EMBL" id="GAU95023.1"/>
    </source>
</evidence>
<keyword evidence="8" id="KW-1185">Reference proteome</keyword>
<feature type="compositionally biased region" description="Acidic residues" evidence="5">
    <location>
        <begin position="444"/>
        <end position="473"/>
    </location>
</feature>
<dbReference type="InterPro" id="IPR007728">
    <property type="entry name" value="Pre-SET_dom"/>
</dbReference>
<feature type="region of interest" description="Disordered" evidence="5">
    <location>
        <begin position="1"/>
        <end position="45"/>
    </location>
</feature>
<keyword evidence="2" id="KW-0158">Chromosome</keyword>
<dbReference type="STRING" id="947166.A0A1D1V870"/>
<dbReference type="GO" id="GO:0042054">
    <property type="term" value="F:histone methyltransferase activity"/>
    <property type="evidence" value="ECO:0007669"/>
    <property type="project" value="InterPro"/>
</dbReference>
<comment type="caution">
    <text evidence="7">The sequence shown here is derived from an EMBL/GenBank/DDBJ whole genome shotgun (WGS) entry which is preliminary data.</text>
</comment>
<dbReference type="PANTHER" id="PTHR46307">
    <property type="entry name" value="G9A, ISOFORM B"/>
    <property type="match status" value="1"/>
</dbReference>
<dbReference type="OrthoDB" id="5792673at2759"/>
<evidence type="ECO:0000256" key="3">
    <source>
        <dbReference type="ARBA" id="ARBA00022603"/>
    </source>
</evidence>
<feature type="region of interest" description="Disordered" evidence="5">
    <location>
        <begin position="119"/>
        <end position="147"/>
    </location>
</feature>
<dbReference type="SMART" id="SM00317">
    <property type="entry name" value="SET"/>
    <property type="match status" value="1"/>
</dbReference>
<evidence type="ECO:0000256" key="5">
    <source>
        <dbReference type="SAM" id="MobiDB-lite"/>
    </source>
</evidence>
<dbReference type="InterPro" id="IPR001214">
    <property type="entry name" value="SET_dom"/>
</dbReference>
<dbReference type="GO" id="GO:0032259">
    <property type="term" value="P:methylation"/>
    <property type="evidence" value="ECO:0007669"/>
    <property type="project" value="UniProtKB-KW"/>
</dbReference>
<dbReference type="InterPro" id="IPR043550">
    <property type="entry name" value="EHMT1/EHMT2"/>
</dbReference>
<name>A0A1D1V870_RAMVA</name>
<dbReference type="AlphaFoldDB" id="A0A1D1V870"/>
<dbReference type="Proteomes" id="UP000186922">
    <property type="component" value="Unassembled WGS sequence"/>
</dbReference>
<dbReference type="GO" id="GO:0002039">
    <property type="term" value="F:p53 binding"/>
    <property type="evidence" value="ECO:0007669"/>
    <property type="project" value="InterPro"/>
</dbReference>
<dbReference type="EMBL" id="BDGG01000003">
    <property type="protein sequence ID" value="GAU95023.1"/>
    <property type="molecule type" value="Genomic_DNA"/>
</dbReference>
<feature type="compositionally biased region" description="Polar residues" evidence="5">
    <location>
        <begin position="26"/>
        <end position="35"/>
    </location>
</feature>
<dbReference type="GO" id="GO:0016279">
    <property type="term" value="F:protein-lysine N-methyltransferase activity"/>
    <property type="evidence" value="ECO:0007669"/>
    <property type="project" value="InterPro"/>
</dbReference>
<sequence>MPAGKRRPKAETRAKLGNSDGESEGQRTSPNSSVGSAVEEAAQAVPVTTTIEPHPFHPVPFYALQNMASRSVVSPAKTPAPNKPASVKKTAVNPVTGKPIQTAIKTINNAGVKAVSPMKAATTQTAKPPVVKPPPRPPQDVRSGPTTPEKILLKDLAKGKEANPVRVINIVDDTPVPKFKYISQRETAPDLQPLIDEESALSRYEPCCTSETCGQLCEEKVCPCRTYSGTKITYRRYLLLYQQMETYDNVTQAIKECNYSCYCHKAKNKAKKGQISCYNRTFSKGAKVSVDIFRTEGRGWGVRSREVIREGEYIGEYVGMLKRDVPSDVTGGDYVHGLGEKLAGHRVAVDAEQQGNYTRFINHSCDPNVFVAKVAYETTIPGLLHLCLFALKEIKAYEEILIDYGYDFWVAKASNGIYCKCETKMCHHPHAKLSQLPLGSQLEMSEEEDVGEEEEDRGDTEVYDSEDDDEDVTPESTESKSTTGSGTSTEIEV</sequence>
<organism evidence="7 8">
    <name type="scientific">Ramazzottius varieornatus</name>
    <name type="common">Water bear</name>
    <name type="synonym">Tardigrade</name>
    <dbReference type="NCBI Taxonomy" id="947166"/>
    <lineage>
        <taxon>Eukaryota</taxon>
        <taxon>Metazoa</taxon>
        <taxon>Ecdysozoa</taxon>
        <taxon>Tardigrada</taxon>
        <taxon>Eutardigrada</taxon>
        <taxon>Parachela</taxon>
        <taxon>Hypsibioidea</taxon>
        <taxon>Ramazzottiidae</taxon>
        <taxon>Ramazzottius</taxon>
    </lineage>
</organism>
<dbReference type="Gene3D" id="2.170.270.10">
    <property type="entry name" value="SET domain"/>
    <property type="match status" value="1"/>
</dbReference>
<dbReference type="PANTHER" id="PTHR46307:SF4">
    <property type="entry name" value="G9A, ISOFORM B"/>
    <property type="match status" value="1"/>
</dbReference>
<dbReference type="SMART" id="SM00468">
    <property type="entry name" value="PreSET"/>
    <property type="match status" value="1"/>
</dbReference>
<reference evidence="7 8" key="1">
    <citation type="journal article" date="2016" name="Nat. Commun.">
        <title>Extremotolerant tardigrade genome and improved radiotolerance of human cultured cells by tardigrade-unique protein.</title>
        <authorList>
            <person name="Hashimoto T."/>
            <person name="Horikawa D.D."/>
            <person name="Saito Y."/>
            <person name="Kuwahara H."/>
            <person name="Kozuka-Hata H."/>
            <person name="Shin-I T."/>
            <person name="Minakuchi Y."/>
            <person name="Ohishi K."/>
            <person name="Motoyama A."/>
            <person name="Aizu T."/>
            <person name="Enomoto A."/>
            <person name="Kondo K."/>
            <person name="Tanaka S."/>
            <person name="Hara Y."/>
            <person name="Koshikawa S."/>
            <person name="Sagara H."/>
            <person name="Miura T."/>
            <person name="Yokobori S."/>
            <person name="Miyagawa K."/>
            <person name="Suzuki Y."/>
            <person name="Kubo T."/>
            <person name="Oyama M."/>
            <person name="Kohara Y."/>
            <person name="Fujiyama A."/>
            <person name="Arakawa K."/>
            <person name="Katayama T."/>
            <person name="Toyoda A."/>
            <person name="Kunieda T."/>
        </authorList>
    </citation>
    <scope>NUCLEOTIDE SEQUENCE [LARGE SCALE GENOMIC DNA]</scope>
    <source>
        <strain evidence="7 8">YOKOZUNA-1</strain>
    </source>
</reference>
<dbReference type="InterPro" id="IPR046341">
    <property type="entry name" value="SET_dom_sf"/>
</dbReference>
<comment type="subcellular location">
    <subcellularLocation>
        <location evidence="1">Chromosome</location>
    </subcellularLocation>
</comment>